<dbReference type="Proteomes" id="UP000790377">
    <property type="component" value="Unassembled WGS sequence"/>
</dbReference>
<proteinExistence type="predicted"/>
<feature type="non-terminal residue" evidence="1">
    <location>
        <position position="1"/>
    </location>
</feature>
<organism evidence="1 2">
    <name type="scientific">Hygrophoropsis aurantiaca</name>
    <dbReference type="NCBI Taxonomy" id="72124"/>
    <lineage>
        <taxon>Eukaryota</taxon>
        <taxon>Fungi</taxon>
        <taxon>Dikarya</taxon>
        <taxon>Basidiomycota</taxon>
        <taxon>Agaricomycotina</taxon>
        <taxon>Agaricomycetes</taxon>
        <taxon>Agaricomycetidae</taxon>
        <taxon>Boletales</taxon>
        <taxon>Coniophorineae</taxon>
        <taxon>Hygrophoropsidaceae</taxon>
        <taxon>Hygrophoropsis</taxon>
    </lineage>
</organism>
<sequence>KDGSRFRCTESWVKKFLSENLQWTFRCATRAAQKVPTNADQVCFEQFLRLCLTIRDCAIFNPCFYVNIDQTNVI</sequence>
<comment type="caution">
    <text evidence="1">The sequence shown here is derived from an EMBL/GenBank/DDBJ whole genome shotgun (WGS) entry which is preliminary data.</text>
</comment>
<evidence type="ECO:0000313" key="1">
    <source>
        <dbReference type="EMBL" id="KAH7905096.1"/>
    </source>
</evidence>
<keyword evidence="2" id="KW-1185">Reference proteome</keyword>
<evidence type="ECO:0000313" key="2">
    <source>
        <dbReference type="Proteomes" id="UP000790377"/>
    </source>
</evidence>
<name>A0ACB7ZVI9_9AGAM</name>
<accession>A0ACB7ZVI9</accession>
<feature type="non-terminal residue" evidence="1">
    <location>
        <position position="74"/>
    </location>
</feature>
<protein>
    <submittedName>
        <fullName evidence="1">Uncharacterized protein</fullName>
    </submittedName>
</protein>
<gene>
    <name evidence="1" type="ORF">BJ138DRAFT_980435</name>
</gene>
<reference evidence="1" key="1">
    <citation type="journal article" date="2021" name="New Phytol.">
        <title>Evolutionary innovations through gain and loss of genes in the ectomycorrhizal Boletales.</title>
        <authorList>
            <person name="Wu G."/>
            <person name="Miyauchi S."/>
            <person name="Morin E."/>
            <person name="Kuo A."/>
            <person name="Drula E."/>
            <person name="Varga T."/>
            <person name="Kohler A."/>
            <person name="Feng B."/>
            <person name="Cao Y."/>
            <person name="Lipzen A."/>
            <person name="Daum C."/>
            <person name="Hundley H."/>
            <person name="Pangilinan J."/>
            <person name="Johnson J."/>
            <person name="Barry K."/>
            <person name="LaButti K."/>
            <person name="Ng V."/>
            <person name="Ahrendt S."/>
            <person name="Min B."/>
            <person name="Choi I.G."/>
            <person name="Park H."/>
            <person name="Plett J.M."/>
            <person name="Magnuson J."/>
            <person name="Spatafora J.W."/>
            <person name="Nagy L.G."/>
            <person name="Henrissat B."/>
            <person name="Grigoriev I.V."/>
            <person name="Yang Z.L."/>
            <person name="Xu J."/>
            <person name="Martin F.M."/>
        </authorList>
    </citation>
    <scope>NUCLEOTIDE SEQUENCE</scope>
    <source>
        <strain evidence="1">ATCC 28755</strain>
    </source>
</reference>
<dbReference type="EMBL" id="MU268274">
    <property type="protein sequence ID" value="KAH7905096.1"/>
    <property type="molecule type" value="Genomic_DNA"/>
</dbReference>